<dbReference type="AlphaFoldDB" id="A0A7W4UST0"/>
<dbReference type="SMART" id="SM00347">
    <property type="entry name" value="HTH_MARR"/>
    <property type="match status" value="1"/>
</dbReference>
<keyword evidence="2" id="KW-0238">DNA-binding</keyword>
<dbReference type="Gene3D" id="1.10.10.10">
    <property type="entry name" value="Winged helix-like DNA-binding domain superfamily/Winged helix DNA-binding domain"/>
    <property type="match status" value="1"/>
</dbReference>
<gene>
    <name evidence="2" type="ORF">FHX33_000356</name>
</gene>
<dbReference type="InterPro" id="IPR000835">
    <property type="entry name" value="HTH_MarR-typ"/>
</dbReference>
<dbReference type="GO" id="GO:0003677">
    <property type="term" value="F:DNA binding"/>
    <property type="evidence" value="ECO:0007669"/>
    <property type="project" value="UniProtKB-KW"/>
</dbReference>
<dbReference type="EMBL" id="JACHVP010000001">
    <property type="protein sequence ID" value="MBB2965624.1"/>
    <property type="molecule type" value="Genomic_DNA"/>
</dbReference>
<evidence type="ECO:0000259" key="1">
    <source>
        <dbReference type="SMART" id="SM00347"/>
    </source>
</evidence>
<organism evidence="2 3">
    <name type="scientific">Leifsonia aquatica</name>
    <name type="common">Corynebacterium aquaticum</name>
    <dbReference type="NCBI Taxonomy" id="144185"/>
    <lineage>
        <taxon>Bacteria</taxon>
        <taxon>Bacillati</taxon>
        <taxon>Actinomycetota</taxon>
        <taxon>Actinomycetes</taxon>
        <taxon>Micrococcales</taxon>
        <taxon>Microbacteriaceae</taxon>
        <taxon>Leifsonia</taxon>
    </lineage>
</organism>
<keyword evidence="3" id="KW-1185">Reference proteome</keyword>
<dbReference type="PANTHER" id="PTHR33164">
    <property type="entry name" value="TRANSCRIPTIONAL REGULATOR, MARR FAMILY"/>
    <property type="match status" value="1"/>
</dbReference>
<proteinExistence type="predicted"/>
<feature type="domain" description="HTH marR-type" evidence="1">
    <location>
        <begin position="34"/>
        <end position="138"/>
    </location>
</feature>
<dbReference type="InterPro" id="IPR039422">
    <property type="entry name" value="MarR/SlyA-like"/>
</dbReference>
<dbReference type="GO" id="GO:0006950">
    <property type="term" value="P:response to stress"/>
    <property type="evidence" value="ECO:0007669"/>
    <property type="project" value="TreeGrafter"/>
</dbReference>
<dbReference type="Pfam" id="PF12802">
    <property type="entry name" value="MarR_2"/>
    <property type="match status" value="1"/>
</dbReference>
<dbReference type="InterPro" id="IPR036390">
    <property type="entry name" value="WH_DNA-bd_sf"/>
</dbReference>
<dbReference type="RefSeq" id="WP_021765025.1">
    <property type="nucleotide sequence ID" value="NZ_JACHVP010000001.1"/>
</dbReference>
<protein>
    <submittedName>
        <fullName evidence="2">DNA-binding MarR family transcriptional regulator</fullName>
    </submittedName>
</protein>
<dbReference type="PANTHER" id="PTHR33164:SF106">
    <property type="entry name" value="TRANSCRIPTIONAL REGULATORY PROTEIN"/>
    <property type="match status" value="1"/>
</dbReference>
<comment type="caution">
    <text evidence="2">The sequence shown here is derived from an EMBL/GenBank/DDBJ whole genome shotgun (WGS) entry which is preliminary data.</text>
</comment>
<name>A0A7W4UST0_LEIAQ</name>
<dbReference type="Proteomes" id="UP000538196">
    <property type="component" value="Unassembled WGS sequence"/>
</dbReference>
<dbReference type="GO" id="GO:0003700">
    <property type="term" value="F:DNA-binding transcription factor activity"/>
    <property type="evidence" value="ECO:0007669"/>
    <property type="project" value="InterPro"/>
</dbReference>
<dbReference type="SUPFAM" id="SSF46785">
    <property type="entry name" value="Winged helix' DNA-binding domain"/>
    <property type="match status" value="1"/>
</dbReference>
<evidence type="ECO:0000313" key="3">
    <source>
        <dbReference type="Proteomes" id="UP000538196"/>
    </source>
</evidence>
<reference evidence="2 3" key="1">
    <citation type="submission" date="2020-08" db="EMBL/GenBank/DDBJ databases">
        <title>Sequencing the genomes of 1000 actinobacteria strains.</title>
        <authorList>
            <person name="Klenk H.-P."/>
        </authorList>
    </citation>
    <scope>NUCLEOTIDE SEQUENCE [LARGE SCALE GENOMIC DNA]</scope>
    <source>
        <strain evidence="2 3">DSM 20146</strain>
    </source>
</reference>
<dbReference type="InterPro" id="IPR036388">
    <property type="entry name" value="WH-like_DNA-bd_sf"/>
</dbReference>
<accession>A0A7W4UST0</accession>
<evidence type="ECO:0000313" key="2">
    <source>
        <dbReference type="EMBL" id="MBB2965624.1"/>
    </source>
</evidence>
<sequence>MTDAETHDALDDQRERLNEALRAYGASYSELAREFAASEGLHSTDAVALIEILAAEERGTPLTPARLSDRIGLTAGATSTLLNRLEAAGHVVRSRGHADRRMVTLHSTPNVQTIADDFFHPLGDRIAAVMAKHPPALLEQFETLLGELRGAMEAYIADTTTRRENDEGQKR</sequence>